<dbReference type="AlphaFoldDB" id="A0A8A3S409"/>
<dbReference type="Gene3D" id="3.50.50.60">
    <property type="entry name" value="FAD/NAD(P)-binding domain"/>
    <property type="match status" value="2"/>
</dbReference>
<dbReference type="PANTHER" id="PTHR42685:SF18">
    <property type="entry name" value="DIGERANYLGERANYLGLYCEROPHOSPHOLIPID REDUCTASE"/>
    <property type="match status" value="1"/>
</dbReference>
<evidence type="ECO:0008006" key="3">
    <source>
        <dbReference type="Google" id="ProtNLM"/>
    </source>
</evidence>
<dbReference type="InterPro" id="IPR050407">
    <property type="entry name" value="Geranylgeranyl_reductase"/>
</dbReference>
<gene>
    <name evidence="1" type="ORF">RJ40_02680</name>
</gene>
<dbReference type="PRINTS" id="PR00419">
    <property type="entry name" value="ADXRDTASE"/>
</dbReference>
<dbReference type="PANTHER" id="PTHR42685">
    <property type="entry name" value="GERANYLGERANYL DIPHOSPHATE REDUCTASE"/>
    <property type="match status" value="1"/>
</dbReference>
<organism evidence="1 2">
    <name type="scientific">Methanofollis aquaemaris</name>
    <dbReference type="NCBI Taxonomy" id="126734"/>
    <lineage>
        <taxon>Archaea</taxon>
        <taxon>Methanobacteriati</taxon>
        <taxon>Methanobacteriota</taxon>
        <taxon>Stenosarchaea group</taxon>
        <taxon>Methanomicrobia</taxon>
        <taxon>Methanomicrobiales</taxon>
        <taxon>Methanomicrobiaceae</taxon>
        <taxon>Methanofollis</taxon>
    </lineage>
</organism>
<evidence type="ECO:0000313" key="1">
    <source>
        <dbReference type="EMBL" id="QSZ66481.1"/>
    </source>
</evidence>
<dbReference type="EMBL" id="CP036172">
    <property type="protein sequence ID" value="QSZ66481.1"/>
    <property type="molecule type" value="Genomic_DNA"/>
</dbReference>
<keyword evidence="2" id="KW-1185">Reference proteome</keyword>
<protein>
    <recommendedName>
        <fullName evidence="3">NAD(P)/FAD-dependent oxidoreductase</fullName>
    </recommendedName>
</protein>
<evidence type="ECO:0000313" key="2">
    <source>
        <dbReference type="Proteomes" id="UP001042704"/>
    </source>
</evidence>
<reference evidence="1" key="2">
    <citation type="submission" date="2019-02" db="EMBL/GenBank/DDBJ databases">
        <authorList>
            <person name="Chen S.-C."/>
            <person name="Chien H.-H."/>
            <person name="Lai M.-C."/>
        </authorList>
    </citation>
    <scope>NUCLEOTIDE SEQUENCE</scope>
    <source>
        <strain evidence="1">N2F9704</strain>
    </source>
</reference>
<name>A0A8A3S409_9EURY</name>
<dbReference type="Proteomes" id="UP001042704">
    <property type="component" value="Chromosome"/>
</dbReference>
<dbReference type="InterPro" id="IPR036188">
    <property type="entry name" value="FAD/NAD-bd_sf"/>
</dbReference>
<dbReference type="SUPFAM" id="SSF51905">
    <property type="entry name" value="FAD/NAD(P)-binding domain"/>
    <property type="match status" value="1"/>
</dbReference>
<reference evidence="1" key="1">
    <citation type="journal article" date="2001" name="Int. J. Syst. Evol. Microbiol.">
        <title>Methanofollis aquaemaris sp. nov., a methanogen isolated from an aquaculture fish pond.</title>
        <authorList>
            <person name="Lai M.C."/>
            <person name="Chen S.C."/>
        </authorList>
    </citation>
    <scope>NUCLEOTIDE SEQUENCE</scope>
    <source>
        <strain evidence="1">N2F9704</strain>
    </source>
</reference>
<dbReference type="Pfam" id="PF13450">
    <property type="entry name" value="NAD_binding_8"/>
    <property type="match status" value="1"/>
</dbReference>
<sequence length="374" mass="41514">MAAFDRHPYMPGTAGTSHMDMIRILGAGPAGLSAAVTLAKAGYNVEVYEKREDAGMRFKGDLQGLENWSDPTDVIERLEMIGIRPAFEHRPYPCLSVSDGQEVLPFACQKPAFYLVRRGSEPGSLDHALKEQAHDAGAEIRFNETLPEEKADIVATGPDRRGVHAVAKGYTFSTSMDDLAYGLVNTAASRNGYAYLLVMNGRGCLCTMLTRCFDEAGACLAEAEQTFSRLVDLEVRDPEPCGGVGRFVLPPHFQDQGRRYAGEAAGLQDPFWGFGILYALRSGHLAAQSIIKDLDYGHAAEEAFGDLLKAGVVNRYLWDRYGPENYAGIYRRLRGVTDPLPYLRSFYTFNTYQRLLYRKARRHMKERYGTVPAA</sequence>
<dbReference type="KEGG" id="maqe:RJ40_02680"/>
<accession>A0A8A3S409</accession>
<proteinExistence type="predicted"/>